<dbReference type="Proteomes" id="UP000039865">
    <property type="component" value="Unassembled WGS sequence"/>
</dbReference>
<reference evidence="2 3" key="1">
    <citation type="submission" date="2014-06" db="EMBL/GenBank/DDBJ databases">
        <authorList>
            <person name="Swart Estienne"/>
        </authorList>
    </citation>
    <scope>NUCLEOTIDE SEQUENCE [LARGE SCALE GENOMIC DNA]</scope>
    <source>
        <strain evidence="2 3">130c</strain>
    </source>
</reference>
<evidence type="ECO:0000259" key="1">
    <source>
        <dbReference type="PROSITE" id="PS50006"/>
    </source>
</evidence>
<dbReference type="PROSITE" id="PS50006">
    <property type="entry name" value="FHA_DOMAIN"/>
    <property type="match status" value="1"/>
</dbReference>
<dbReference type="Pfam" id="PF00498">
    <property type="entry name" value="FHA"/>
    <property type="match status" value="1"/>
</dbReference>
<keyword evidence="3" id="KW-1185">Reference proteome</keyword>
<dbReference type="AlphaFoldDB" id="A0A078AEL8"/>
<sequence length="132" mass="14585">MLDIPAAGTIIPKEEINKAPILQIQVKSNLTEFNQVIEGLAVEKNTQLRINACGLIGSRRNRSDGCTIIGSQENNANGEIFNDFVIPNTDAGIGKRHMIIKYNMDNKSYYLRDLGDGSGTFVRLDVPLVNQH</sequence>
<evidence type="ECO:0000313" key="3">
    <source>
        <dbReference type="Proteomes" id="UP000039865"/>
    </source>
</evidence>
<evidence type="ECO:0000313" key="2">
    <source>
        <dbReference type="EMBL" id="CDW79353.1"/>
    </source>
</evidence>
<dbReference type="InterPro" id="IPR000253">
    <property type="entry name" value="FHA_dom"/>
</dbReference>
<protein>
    <recommendedName>
        <fullName evidence="1">FHA domain-containing protein</fullName>
    </recommendedName>
</protein>
<proteinExistence type="predicted"/>
<accession>A0A078AEL8</accession>
<dbReference type="EMBL" id="CCKQ01007921">
    <property type="protein sequence ID" value="CDW79353.1"/>
    <property type="molecule type" value="Genomic_DNA"/>
</dbReference>
<organism evidence="2 3">
    <name type="scientific">Stylonychia lemnae</name>
    <name type="common">Ciliate</name>
    <dbReference type="NCBI Taxonomy" id="5949"/>
    <lineage>
        <taxon>Eukaryota</taxon>
        <taxon>Sar</taxon>
        <taxon>Alveolata</taxon>
        <taxon>Ciliophora</taxon>
        <taxon>Intramacronucleata</taxon>
        <taxon>Spirotrichea</taxon>
        <taxon>Stichotrichia</taxon>
        <taxon>Sporadotrichida</taxon>
        <taxon>Oxytrichidae</taxon>
        <taxon>Stylonychinae</taxon>
        <taxon>Stylonychia</taxon>
    </lineage>
</organism>
<feature type="domain" description="FHA" evidence="1">
    <location>
        <begin position="67"/>
        <end position="122"/>
    </location>
</feature>
<gene>
    <name evidence="2" type="primary">Contig7799.g8320</name>
    <name evidence="2" type="ORF">STYLEM_8340</name>
</gene>
<dbReference type="Gene3D" id="2.60.200.20">
    <property type="match status" value="1"/>
</dbReference>
<dbReference type="SUPFAM" id="SSF49879">
    <property type="entry name" value="SMAD/FHA domain"/>
    <property type="match status" value="1"/>
</dbReference>
<name>A0A078AEL8_STYLE</name>
<dbReference type="InParanoid" id="A0A078AEL8"/>
<dbReference type="InterPro" id="IPR008984">
    <property type="entry name" value="SMAD_FHA_dom_sf"/>
</dbReference>
<dbReference type="OrthoDB" id="311371at2759"/>